<keyword evidence="2" id="KW-1185">Reference proteome</keyword>
<feature type="non-terminal residue" evidence="1">
    <location>
        <position position="124"/>
    </location>
</feature>
<name>A0ACB8SFR6_9AGAM</name>
<accession>A0ACB8SFR6</accession>
<gene>
    <name evidence="1" type="ORF">BV25DRAFT_1771307</name>
</gene>
<sequence>VTYILQEEIPHVTQPYIDDVPVRGPQSRYPLVTGGYETHPENPGVRRFIFEHFENLNRVVQRMKYSGGTFSGFKSLLVAEEIIVVGHRCTYQGRLPDESRIEKILNWGPCKDISDVRAFLGTVG</sequence>
<dbReference type="Proteomes" id="UP000814140">
    <property type="component" value="Unassembled WGS sequence"/>
</dbReference>
<comment type="caution">
    <text evidence="1">The sequence shown here is derived from an EMBL/GenBank/DDBJ whole genome shotgun (WGS) entry which is preliminary data.</text>
</comment>
<protein>
    <submittedName>
        <fullName evidence="1">Uncharacterized protein</fullName>
    </submittedName>
</protein>
<feature type="non-terminal residue" evidence="1">
    <location>
        <position position="1"/>
    </location>
</feature>
<organism evidence="1 2">
    <name type="scientific">Artomyces pyxidatus</name>
    <dbReference type="NCBI Taxonomy" id="48021"/>
    <lineage>
        <taxon>Eukaryota</taxon>
        <taxon>Fungi</taxon>
        <taxon>Dikarya</taxon>
        <taxon>Basidiomycota</taxon>
        <taxon>Agaricomycotina</taxon>
        <taxon>Agaricomycetes</taxon>
        <taxon>Russulales</taxon>
        <taxon>Auriscalpiaceae</taxon>
        <taxon>Artomyces</taxon>
    </lineage>
</organism>
<reference evidence="1" key="2">
    <citation type="journal article" date="2022" name="New Phytol.">
        <title>Evolutionary transition to the ectomycorrhizal habit in the genomes of a hyperdiverse lineage of mushroom-forming fungi.</title>
        <authorList>
            <person name="Looney B."/>
            <person name="Miyauchi S."/>
            <person name="Morin E."/>
            <person name="Drula E."/>
            <person name="Courty P.E."/>
            <person name="Kohler A."/>
            <person name="Kuo A."/>
            <person name="LaButti K."/>
            <person name="Pangilinan J."/>
            <person name="Lipzen A."/>
            <person name="Riley R."/>
            <person name="Andreopoulos W."/>
            <person name="He G."/>
            <person name="Johnson J."/>
            <person name="Nolan M."/>
            <person name="Tritt A."/>
            <person name="Barry K.W."/>
            <person name="Grigoriev I.V."/>
            <person name="Nagy L.G."/>
            <person name="Hibbett D."/>
            <person name="Henrissat B."/>
            <person name="Matheny P.B."/>
            <person name="Labbe J."/>
            <person name="Martin F.M."/>
        </authorList>
    </citation>
    <scope>NUCLEOTIDE SEQUENCE</scope>
    <source>
        <strain evidence="1">HHB10654</strain>
    </source>
</reference>
<dbReference type="EMBL" id="MU277401">
    <property type="protein sequence ID" value="KAI0054531.1"/>
    <property type="molecule type" value="Genomic_DNA"/>
</dbReference>
<reference evidence="1" key="1">
    <citation type="submission" date="2021-03" db="EMBL/GenBank/DDBJ databases">
        <authorList>
            <consortium name="DOE Joint Genome Institute"/>
            <person name="Ahrendt S."/>
            <person name="Looney B.P."/>
            <person name="Miyauchi S."/>
            <person name="Morin E."/>
            <person name="Drula E."/>
            <person name="Courty P.E."/>
            <person name="Chicoki N."/>
            <person name="Fauchery L."/>
            <person name="Kohler A."/>
            <person name="Kuo A."/>
            <person name="Labutti K."/>
            <person name="Pangilinan J."/>
            <person name="Lipzen A."/>
            <person name="Riley R."/>
            <person name="Andreopoulos W."/>
            <person name="He G."/>
            <person name="Johnson J."/>
            <person name="Barry K.W."/>
            <person name="Grigoriev I.V."/>
            <person name="Nagy L."/>
            <person name="Hibbett D."/>
            <person name="Henrissat B."/>
            <person name="Matheny P.B."/>
            <person name="Labbe J."/>
            <person name="Martin F."/>
        </authorList>
    </citation>
    <scope>NUCLEOTIDE SEQUENCE</scope>
    <source>
        <strain evidence="1">HHB10654</strain>
    </source>
</reference>
<proteinExistence type="predicted"/>
<evidence type="ECO:0000313" key="1">
    <source>
        <dbReference type="EMBL" id="KAI0054531.1"/>
    </source>
</evidence>
<evidence type="ECO:0000313" key="2">
    <source>
        <dbReference type="Proteomes" id="UP000814140"/>
    </source>
</evidence>